<evidence type="ECO:0000313" key="1">
    <source>
        <dbReference type="EMBL" id="SEA07122.1"/>
    </source>
</evidence>
<sequence>MKSLTSETILSLLEFEGIELVQPEQQKARTNTNISTKIKEYQ</sequence>
<dbReference type="EMBL" id="FNQK01000006">
    <property type="protein sequence ID" value="SEA07122.1"/>
    <property type="molecule type" value="Genomic_DNA"/>
</dbReference>
<reference evidence="1 2" key="1">
    <citation type="submission" date="2016-10" db="EMBL/GenBank/DDBJ databases">
        <authorList>
            <person name="de Groot N.N."/>
        </authorList>
    </citation>
    <scope>NUCLEOTIDE SEQUENCE [LARGE SCALE GENOMIC DNA]</scope>
    <source>
        <strain evidence="1 2">DSM 23842</strain>
    </source>
</reference>
<organism evidence="1 2">
    <name type="scientific">Bizionia paragorgiae</name>
    <dbReference type="NCBI Taxonomy" id="283786"/>
    <lineage>
        <taxon>Bacteria</taxon>
        <taxon>Pseudomonadati</taxon>
        <taxon>Bacteroidota</taxon>
        <taxon>Flavobacteriia</taxon>
        <taxon>Flavobacteriales</taxon>
        <taxon>Flavobacteriaceae</taxon>
        <taxon>Bizionia</taxon>
    </lineage>
</organism>
<evidence type="ECO:0000313" key="2">
    <source>
        <dbReference type="Proteomes" id="UP000198846"/>
    </source>
</evidence>
<dbReference type="RefSeq" id="WP_262484276.1">
    <property type="nucleotide sequence ID" value="NZ_FNQK01000006.1"/>
</dbReference>
<dbReference type="AlphaFoldDB" id="A0A1H3Y8C6"/>
<name>A0A1H3Y8C6_BIZPA</name>
<gene>
    <name evidence="1" type="ORF">SAMN04487990_10668</name>
</gene>
<accession>A0A1H3Y8C6</accession>
<dbReference type="Proteomes" id="UP000198846">
    <property type="component" value="Unassembled WGS sequence"/>
</dbReference>
<keyword evidence="2" id="KW-1185">Reference proteome</keyword>
<dbReference type="STRING" id="283786.SAMN04487990_10668"/>
<protein>
    <submittedName>
        <fullName evidence="1">Uncharacterized protein</fullName>
    </submittedName>
</protein>
<proteinExistence type="predicted"/>